<dbReference type="Gene3D" id="1.25.40.10">
    <property type="entry name" value="Tetratricopeptide repeat domain"/>
    <property type="match status" value="2"/>
</dbReference>
<reference evidence="2 3" key="1">
    <citation type="submission" date="2018-08" db="EMBL/GenBank/DDBJ databases">
        <title>Actinomadura jelena sp. nov., a novel Actinomycete isolated from soil in Chad.</title>
        <authorList>
            <person name="Shi L."/>
        </authorList>
    </citation>
    <scope>NUCLEOTIDE SEQUENCE [LARGE SCALE GENOMIC DNA]</scope>
    <source>
        <strain evidence="2 3">NEAU-G17</strain>
    </source>
</reference>
<dbReference type="RefSeq" id="WP_199486668.1">
    <property type="nucleotide sequence ID" value="NZ_QURH01000267.1"/>
</dbReference>
<sequence>PSPAPEAAEAPGASAGPADGPDVATVDDPDELLDLAEESWNTRDTATALAAYARFDAVTGTEPDVPPAEDAPAAEWFRAARRLDGHGLALTESGAMPEAGEVWERTATWFERADEPARALAVSGRVGAVLATLGRREEAGPLLTAAVEGLAALDVPRDRIRGSRIRLAQFHLTGGDPRAALPVLADVDDENGDAALIRGQAHAMLGEHAEAAAALRAARDAFRKAGGNSLLAQASMMYAQIAGHGPEADESDVRAALDEAVAHAPAALDDAPLLRPVAHWERGRLLLARGGAADAVPDLVEAVAAFTGHGRAEEADQARIDLAAAYLGAGRALEAAETVEEALAALARNASASASDPDELRRARVILASAQRDLGEAEAADTFAEAATAETDPAAIGHFLEQSAVVLTEGDRDAQAAERFLAAAEAFTQADDPYRAIDCRRRAALCLLWSRQAEESLTVMAEARDSLSGLPADNPAAITWHTARIDYDEARLLSSLDRLPEALDRADAAIRGFTALDETDARDTVETLRRDIAAALTDGS</sequence>
<gene>
    <name evidence="2" type="ORF">DZF91_15865</name>
</gene>
<evidence type="ECO:0000313" key="3">
    <source>
        <dbReference type="Proteomes" id="UP000261811"/>
    </source>
</evidence>
<dbReference type="Proteomes" id="UP000261811">
    <property type="component" value="Unassembled WGS sequence"/>
</dbReference>
<evidence type="ECO:0008006" key="4">
    <source>
        <dbReference type="Google" id="ProtNLM"/>
    </source>
</evidence>
<evidence type="ECO:0000256" key="1">
    <source>
        <dbReference type="SAM" id="MobiDB-lite"/>
    </source>
</evidence>
<organism evidence="2 3">
    <name type="scientific">Actinomadura logoneensis</name>
    <dbReference type="NCBI Taxonomy" id="2293572"/>
    <lineage>
        <taxon>Bacteria</taxon>
        <taxon>Bacillati</taxon>
        <taxon>Actinomycetota</taxon>
        <taxon>Actinomycetes</taxon>
        <taxon>Streptosporangiales</taxon>
        <taxon>Thermomonosporaceae</taxon>
        <taxon>Actinomadura</taxon>
    </lineage>
</organism>
<protein>
    <recommendedName>
        <fullName evidence="4">Tetratricopeptide repeat protein</fullName>
    </recommendedName>
</protein>
<dbReference type="EMBL" id="QURH01000267">
    <property type="protein sequence ID" value="RFU40685.1"/>
    <property type="molecule type" value="Genomic_DNA"/>
</dbReference>
<proteinExistence type="predicted"/>
<evidence type="ECO:0000313" key="2">
    <source>
        <dbReference type="EMBL" id="RFU40685.1"/>
    </source>
</evidence>
<dbReference type="AlphaFoldDB" id="A0A372JL16"/>
<keyword evidence="3" id="KW-1185">Reference proteome</keyword>
<feature type="region of interest" description="Disordered" evidence="1">
    <location>
        <begin position="1"/>
        <end position="27"/>
    </location>
</feature>
<feature type="compositionally biased region" description="Low complexity" evidence="1">
    <location>
        <begin position="1"/>
        <end position="22"/>
    </location>
</feature>
<feature type="non-terminal residue" evidence="2">
    <location>
        <position position="1"/>
    </location>
</feature>
<dbReference type="SUPFAM" id="SSF48452">
    <property type="entry name" value="TPR-like"/>
    <property type="match status" value="2"/>
</dbReference>
<comment type="caution">
    <text evidence="2">The sequence shown here is derived from an EMBL/GenBank/DDBJ whole genome shotgun (WGS) entry which is preliminary data.</text>
</comment>
<accession>A0A372JL16</accession>
<dbReference type="InterPro" id="IPR011990">
    <property type="entry name" value="TPR-like_helical_dom_sf"/>
</dbReference>
<name>A0A372JL16_9ACTN</name>